<evidence type="ECO:0000313" key="2">
    <source>
        <dbReference type="EMBL" id="OWF36972.1"/>
    </source>
</evidence>
<protein>
    <submittedName>
        <fullName evidence="2">Uncharacterized protein</fullName>
    </submittedName>
</protein>
<accession>A0A210PKF9</accession>
<reference evidence="2 3" key="1">
    <citation type="journal article" date="2017" name="Nat. Ecol. Evol.">
        <title>Scallop genome provides insights into evolution of bilaterian karyotype and development.</title>
        <authorList>
            <person name="Wang S."/>
            <person name="Zhang J."/>
            <person name="Jiao W."/>
            <person name="Li J."/>
            <person name="Xun X."/>
            <person name="Sun Y."/>
            <person name="Guo X."/>
            <person name="Huan P."/>
            <person name="Dong B."/>
            <person name="Zhang L."/>
            <person name="Hu X."/>
            <person name="Sun X."/>
            <person name="Wang J."/>
            <person name="Zhao C."/>
            <person name="Wang Y."/>
            <person name="Wang D."/>
            <person name="Huang X."/>
            <person name="Wang R."/>
            <person name="Lv J."/>
            <person name="Li Y."/>
            <person name="Zhang Z."/>
            <person name="Liu B."/>
            <person name="Lu W."/>
            <person name="Hui Y."/>
            <person name="Liang J."/>
            <person name="Zhou Z."/>
            <person name="Hou R."/>
            <person name="Li X."/>
            <person name="Liu Y."/>
            <person name="Li H."/>
            <person name="Ning X."/>
            <person name="Lin Y."/>
            <person name="Zhao L."/>
            <person name="Xing Q."/>
            <person name="Dou J."/>
            <person name="Li Y."/>
            <person name="Mao J."/>
            <person name="Guo H."/>
            <person name="Dou H."/>
            <person name="Li T."/>
            <person name="Mu C."/>
            <person name="Jiang W."/>
            <person name="Fu Q."/>
            <person name="Fu X."/>
            <person name="Miao Y."/>
            <person name="Liu J."/>
            <person name="Yu Q."/>
            <person name="Li R."/>
            <person name="Liao H."/>
            <person name="Li X."/>
            <person name="Kong Y."/>
            <person name="Jiang Z."/>
            <person name="Chourrout D."/>
            <person name="Li R."/>
            <person name="Bao Z."/>
        </authorList>
    </citation>
    <scope>NUCLEOTIDE SEQUENCE [LARGE SCALE GENOMIC DNA]</scope>
    <source>
        <strain evidence="2 3">PY_sf001</strain>
    </source>
</reference>
<name>A0A210PKF9_MIZYE</name>
<sequence>MSNARGRAMVSSLFEELLPHCTVTSMGGGATNDPAVRKIFFIPTFTYSSPETSPEGKPPKKQRTEDARPHKRSNLFDEHCNEEPIIVYQKDFVPDMVAEVIDLKCKSIREVLNVSVKSGHYLRDKDHCQLKYELLPVVLKQKSALGLLICAGEAYLYHLVLVHNTVTCYCRFYKFCNESLCQSVSQMCKDVVYYGGS</sequence>
<dbReference type="EMBL" id="NEDP02070006">
    <property type="protein sequence ID" value="OWF36972.1"/>
    <property type="molecule type" value="Genomic_DNA"/>
</dbReference>
<dbReference type="AlphaFoldDB" id="A0A210PKF9"/>
<feature type="compositionally biased region" description="Basic and acidic residues" evidence="1">
    <location>
        <begin position="62"/>
        <end position="73"/>
    </location>
</feature>
<organism evidence="2 3">
    <name type="scientific">Mizuhopecten yessoensis</name>
    <name type="common">Japanese scallop</name>
    <name type="synonym">Patinopecten yessoensis</name>
    <dbReference type="NCBI Taxonomy" id="6573"/>
    <lineage>
        <taxon>Eukaryota</taxon>
        <taxon>Metazoa</taxon>
        <taxon>Spiralia</taxon>
        <taxon>Lophotrochozoa</taxon>
        <taxon>Mollusca</taxon>
        <taxon>Bivalvia</taxon>
        <taxon>Autobranchia</taxon>
        <taxon>Pteriomorphia</taxon>
        <taxon>Pectinida</taxon>
        <taxon>Pectinoidea</taxon>
        <taxon>Pectinidae</taxon>
        <taxon>Mizuhopecten</taxon>
    </lineage>
</organism>
<keyword evidence="3" id="KW-1185">Reference proteome</keyword>
<evidence type="ECO:0000256" key="1">
    <source>
        <dbReference type="SAM" id="MobiDB-lite"/>
    </source>
</evidence>
<gene>
    <name evidence="2" type="ORF">KP79_PYT02514</name>
</gene>
<comment type="caution">
    <text evidence="2">The sequence shown here is derived from an EMBL/GenBank/DDBJ whole genome shotgun (WGS) entry which is preliminary data.</text>
</comment>
<proteinExistence type="predicted"/>
<dbReference type="Proteomes" id="UP000242188">
    <property type="component" value="Unassembled WGS sequence"/>
</dbReference>
<feature type="region of interest" description="Disordered" evidence="1">
    <location>
        <begin position="49"/>
        <end position="73"/>
    </location>
</feature>
<evidence type="ECO:0000313" key="3">
    <source>
        <dbReference type="Proteomes" id="UP000242188"/>
    </source>
</evidence>